<feature type="chain" id="PRO_5012301268" evidence="1">
    <location>
        <begin position="26"/>
        <end position="166"/>
    </location>
</feature>
<organism evidence="3 4">
    <name type="scientific">Desulfobaculum bizertense DSM 18034</name>
    <dbReference type="NCBI Taxonomy" id="1121442"/>
    <lineage>
        <taxon>Bacteria</taxon>
        <taxon>Pseudomonadati</taxon>
        <taxon>Thermodesulfobacteriota</taxon>
        <taxon>Desulfovibrionia</taxon>
        <taxon>Desulfovibrionales</taxon>
        <taxon>Desulfovibrionaceae</taxon>
        <taxon>Desulfobaculum</taxon>
    </lineage>
</organism>
<reference evidence="3 4" key="1">
    <citation type="submission" date="2017-02" db="EMBL/GenBank/DDBJ databases">
        <authorList>
            <person name="Peterson S.W."/>
        </authorList>
    </citation>
    <scope>NUCLEOTIDE SEQUENCE [LARGE SCALE GENOMIC DNA]</scope>
    <source>
        <strain evidence="3 4">DSM 18034</strain>
    </source>
</reference>
<evidence type="ECO:0000313" key="4">
    <source>
        <dbReference type="Proteomes" id="UP000189733"/>
    </source>
</evidence>
<dbReference type="STRING" id="1121442.SAMN02745702_01329"/>
<sequence length="166" mass="18887">MRHIRLFCICLFTLSTLMLSSCAQAEDSLLVAGWVEKVTVFTDSPQDGIQMSAKLDTGAKTSSLHAVDIKVDKAHKRVKFVYVNEDGKRYNIEAPFAREVKIKKRPKGIHIRPVVYLNIKIGEKTIKAEVNLTDRSHFNYHLLIGRRLLQQGILVDSSRTFILPHE</sequence>
<dbReference type="OrthoDB" id="9782977at2"/>
<protein>
    <submittedName>
        <fullName evidence="3">Uncharacterized conserved protein</fullName>
    </submittedName>
</protein>
<dbReference type="EMBL" id="FUYA01000003">
    <property type="protein sequence ID" value="SKA70340.1"/>
    <property type="molecule type" value="Genomic_DNA"/>
</dbReference>
<evidence type="ECO:0000256" key="1">
    <source>
        <dbReference type="SAM" id="SignalP"/>
    </source>
</evidence>
<gene>
    <name evidence="3" type="ORF">SAMN02745702_01329</name>
</gene>
<accession>A0A1T4VZA4</accession>
<evidence type="ECO:0000313" key="3">
    <source>
        <dbReference type="EMBL" id="SKA70340.1"/>
    </source>
</evidence>
<keyword evidence="1" id="KW-0732">Signal</keyword>
<dbReference type="RefSeq" id="WP_078684616.1">
    <property type="nucleotide sequence ID" value="NZ_FUYA01000003.1"/>
</dbReference>
<name>A0A1T4VZA4_9BACT</name>
<evidence type="ECO:0000259" key="2">
    <source>
        <dbReference type="Pfam" id="PF05618"/>
    </source>
</evidence>
<dbReference type="Gene3D" id="2.40.70.10">
    <property type="entry name" value="Acid Proteases"/>
    <property type="match status" value="1"/>
</dbReference>
<feature type="domain" description="Retropepsin-like aspartic endopeptidase" evidence="2">
    <location>
        <begin position="32"/>
        <end position="164"/>
    </location>
</feature>
<keyword evidence="4" id="KW-1185">Reference proteome</keyword>
<dbReference type="PROSITE" id="PS51257">
    <property type="entry name" value="PROKAR_LIPOPROTEIN"/>
    <property type="match status" value="1"/>
</dbReference>
<dbReference type="Pfam" id="PF05618">
    <property type="entry name" value="Zn_protease"/>
    <property type="match status" value="1"/>
</dbReference>
<dbReference type="Proteomes" id="UP000189733">
    <property type="component" value="Unassembled WGS sequence"/>
</dbReference>
<dbReference type="PANTHER" id="PTHR38037">
    <property type="entry name" value="ZN_PROTEASE DOMAIN-CONTAINING PROTEIN"/>
    <property type="match status" value="1"/>
</dbReference>
<dbReference type="SUPFAM" id="SSF50630">
    <property type="entry name" value="Acid proteases"/>
    <property type="match status" value="1"/>
</dbReference>
<feature type="signal peptide" evidence="1">
    <location>
        <begin position="1"/>
        <end position="25"/>
    </location>
</feature>
<dbReference type="PANTHER" id="PTHR38037:SF2">
    <property type="entry name" value="ATP-DEPENDENT ZINC PROTEASE DOMAIN-CONTAINING PROTEIN-RELATED"/>
    <property type="match status" value="1"/>
</dbReference>
<dbReference type="InterPro" id="IPR021109">
    <property type="entry name" value="Peptidase_aspartic_dom_sf"/>
</dbReference>
<dbReference type="InterPro" id="IPR008503">
    <property type="entry name" value="Asp_endopeptidase"/>
</dbReference>
<dbReference type="AlphaFoldDB" id="A0A1T4VZA4"/>
<proteinExistence type="predicted"/>